<dbReference type="Proteomes" id="UP000070107">
    <property type="component" value="Unassembled WGS sequence"/>
</dbReference>
<feature type="compositionally biased region" description="Basic and acidic residues" evidence="1">
    <location>
        <begin position="67"/>
        <end position="89"/>
    </location>
</feature>
<accession>A0A135I107</accession>
<protein>
    <submittedName>
        <fullName evidence="2">Uncharacterized protein</fullName>
    </submittedName>
</protein>
<feature type="region of interest" description="Disordered" evidence="1">
    <location>
        <begin position="43"/>
        <end position="127"/>
    </location>
</feature>
<evidence type="ECO:0000256" key="1">
    <source>
        <dbReference type="SAM" id="MobiDB-lite"/>
    </source>
</evidence>
<name>A0A135I107_9HYPH</name>
<evidence type="ECO:0000313" key="2">
    <source>
        <dbReference type="EMBL" id="KXF79136.1"/>
    </source>
</evidence>
<proteinExistence type="predicted"/>
<dbReference type="EMBL" id="LNTU01000001">
    <property type="protein sequence ID" value="KXF79136.1"/>
    <property type="molecule type" value="Genomic_DNA"/>
</dbReference>
<feature type="compositionally biased region" description="Pro residues" evidence="1">
    <location>
        <begin position="104"/>
        <end position="119"/>
    </location>
</feature>
<gene>
    <name evidence="2" type="ORF">ATN84_05235</name>
</gene>
<organism evidence="2 3">
    <name type="scientific">Paramesorhizobium deserti</name>
    <dbReference type="NCBI Taxonomy" id="1494590"/>
    <lineage>
        <taxon>Bacteria</taxon>
        <taxon>Pseudomonadati</taxon>
        <taxon>Pseudomonadota</taxon>
        <taxon>Alphaproteobacteria</taxon>
        <taxon>Hyphomicrobiales</taxon>
        <taxon>Phyllobacteriaceae</taxon>
        <taxon>Paramesorhizobium</taxon>
    </lineage>
</organism>
<sequence length="127" mass="13917">MCMEYNRKRDRDESEVTMSNRTSIALLGISMLATGPFHALAADHEAKGNDQNGNWQVPAECRAQPGDGRKDDKQGETREALAERLERCRSVLKPPPTGDTEADIPPPDVGKTPVIPPRAIPDQPSDN</sequence>
<comment type="caution">
    <text evidence="2">The sequence shown here is derived from an EMBL/GenBank/DDBJ whole genome shotgun (WGS) entry which is preliminary data.</text>
</comment>
<dbReference type="STRING" id="1494590.ATN84_05235"/>
<dbReference type="AlphaFoldDB" id="A0A135I107"/>
<keyword evidence="3" id="KW-1185">Reference proteome</keyword>
<reference evidence="2 3" key="1">
    <citation type="submission" date="2015-11" db="EMBL/GenBank/DDBJ databases">
        <title>Draft genome sequence of Paramesorhizobium deserti A-3-E, a strain highly resistant to diverse beta-lactam antibiotics.</title>
        <authorList>
            <person name="Lv R."/>
            <person name="Yang X."/>
            <person name="Fang N."/>
            <person name="Guo J."/>
            <person name="Luo X."/>
            <person name="Peng F."/>
            <person name="Yang R."/>
            <person name="Cui Y."/>
            <person name="Fang C."/>
            <person name="Song Y."/>
        </authorList>
    </citation>
    <scope>NUCLEOTIDE SEQUENCE [LARGE SCALE GENOMIC DNA]</scope>
    <source>
        <strain evidence="2 3">A-3-E</strain>
    </source>
</reference>
<evidence type="ECO:0000313" key="3">
    <source>
        <dbReference type="Proteomes" id="UP000070107"/>
    </source>
</evidence>